<feature type="transmembrane region" description="Helical" evidence="11">
    <location>
        <begin position="31"/>
        <end position="48"/>
    </location>
</feature>
<keyword evidence="2 11" id="KW-0813">Transport</keyword>
<evidence type="ECO:0000256" key="9">
    <source>
        <dbReference type="ARBA" id="ARBA00023136"/>
    </source>
</evidence>
<gene>
    <name evidence="11 12" type="primary">nhaA</name>
    <name evidence="12" type="ORF">AAFH96_26365</name>
</gene>
<dbReference type="InterPro" id="IPR023171">
    <property type="entry name" value="Na/H_antiporter_dom_sf"/>
</dbReference>
<keyword evidence="4 11" id="KW-1003">Cell membrane</keyword>
<feature type="transmembrane region" description="Helical" evidence="11">
    <location>
        <begin position="348"/>
        <end position="375"/>
    </location>
</feature>
<dbReference type="Proteomes" id="UP001582793">
    <property type="component" value="Unassembled WGS sequence"/>
</dbReference>
<keyword evidence="13" id="KW-1185">Reference proteome</keyword>
<feature type="transmembrane region" description="Helical" evidence="11">
    <location>
        <begin position="198"/>
        <end position="215"/>
    </location>
</feature>
<dbReference type="EMBL" id="JBCGDC010000099">
    <property type="protein sequence ID" value="MFB6396599.1"/>
    <property type="molecule type" value="Genomic_DNA"/>
</dbReference>
<feature type="transmembrane region" description="Helical" evidence="11">
    <location>
        <begin position="387"/>
        <end position="406"/>
    </location>
</feature>
<dbReference type="RefSeq" id="WP_375735987.1">
    <property type="nucleotide sequence ID" value="NZ_JBCGDC010000099.1"/>
</dbReference>
<evidence type="ECO:0000256" key="1">
    <source>
        <dbReference type="ARBA" id="ARBA00004429"/>
    </source>
</evidence>
<dbReference type="Gene3D" id="1.20.1530.10">
    <property type="entry name" value="Na+/H+ antiporter like domain"/>
    <property type="match status" value="1"/>
</dbReference>
<dbReference type="PANTHER" id="PTHR30341:SF0">
    <property type="entry name" value="NA(+)_H(+) ANTIPORTER NHAA"/>
    <property type="match status" value="1"/>
</dbReference>
<evidence type="ECO:0000256" key="6">
    <source>
        <dbReference type="ARBA" id="ARBA00022989"/>
    </source>
</evidence>
<feature type="transmembrane region" description="Helical" evidence="11">
    <location>
        <begin position="68"/>
        <end position="90"/>
    </location>
</feature>
<comment type="similarity">
    <text evidence="11">Belongs to the NhaA Na(+)/H(+) (TC 2.A.33) antiporter family.</text>
</comment>
<dbReference type="Pfam" id="PF06965">
    <property type="entry name" value="Na_H_antiport_1"/>
    <property type="match status" value="1"/>
</dbReference>
<sequence>MTHPSPRGFRLFSRGSWPEASRIADILRQETVGGALLLAGAVVALVWANSPWSGVYESVRSYTIGPAAIHLDLSLAAWAADGLLAIFFFVAGLELKREFVAGDLRNPLRAAVPIMAAVGGVVVPALLFALINLRTGGDALKGWAIPTATDIAFALAVLAVIGRHLPIALRTFLLTLAVVDDLIAIVIIAIFYTANLAILPLLGALLPLALFTVLVQRRIRSWWLLLPLAAITWTLVHDSGVHATVAGVLLAFAVPVARPGPDGQPADECLAEAFEHRLRPISAGFAVPVFALMAAGVTIGGITGLTSSLTNPVAVGIVVGLIAGKTIGITLATWLVSRYTRASLDSGLTWTDVVGLAMLAGIGFTVSLLIGELAFGTGTPQDDNVKIAVLTGSLGAALLATVVLRIRNRAYRHIHHAETVDANHDGIPDIYQQRPE</sequence>
<accession>A0ABV5CX61</accession>
<keyword evidence="7 11" id="KW-0915">Sodium</keyword>
<dbReference type="HAMAP" id="MF_01844">
    <property type="entry name" value="NhaA"/>
    <property type="match status" value="1"/>
</dbReference>
<comment type="catalytic activity">
    <reaction evidence="11">
        <text>Na(+)(in) + 2 H(+)(out) = Na(+)(out) + 2 H(+)(in)</text>
        <dbReference type="Rhea" id="RHEA:29251"/>
        <dbReference type="ChEBI" id="CHEBI:15378"/>
        <dbReference type="ChEBI" id="CHEBI:29101"/>
    </reaction>
</comment>
<dbReference type="PANTHER" id="PTHR30341">
    <property type="entry name" value="SODIUM ION/PROTON ANTIPORTER NHAA-RELATED"/>
    <property type="match status" value="1"/>
</dbReference>
<evidence type="ECO:0000313" key="12">
    <source>
        <dbReference type="EMBL" id="MFB6396599.1"/>
    </source>
</evidence>
<feature type="transmembrane region" description="Helical" evidence="11">
    <location>
        <begin position="313"/>
        <end position="336"/>
    </location>
</feature>
<proteinExistence type="inferred from homology"/>
<feature type="transmembrane region" description="Helical" evidence="11">
    <location>
        <begin position="143"/>
        <end position="161"/>
    </location>
</feature>
<organism evidence="12 13">
    <name type="scientific">Polymorphospora lycopeni</name>
    <dbReference type="NCBI Taxonomy" id="3140240"/>
    <lineage>
        <taxon>Bacteria</taxon>
        <taxon>Bacillati</taxon>
        <taxon>Actinomycetota</taxon>
        <taxon>Actinomycetes</taxon>
        <taxon>Micromonosporales</taxon>
        <taxon>Micromonosporaceae</taxon>
        <taxon>Polymorphospora</taxon>
    </lineage>
</organism>
<comment type="subcellular location">
    <subcellularLocation>
        <location evidence="1">Cell inner membrane</location>
        <topology evidence="1">Multi-pass membrane protein</topology>
    </subcellularLocation>
    <subcellularLocation>
        <location evidence="11">Cell membrane</location>
        <topology evidence="11">Multi-pass membrane protein</topology>
    </subcellularLocation>
</comment>
<feature type="transmembrane region" description="Helical" evidence="11">
    <location>
        <begin position="173"/>
        <end position="192"/>
    </location>
</feature>
<evidence type="ECO:0000256" key="11">
    <source>
        <dbReference type="HAMAP-Rule" id="MF_01844"/>
    </source>
</evidence>
<keyword evidence="9 11" id="KW-0472">Membrane</keyword>
<feature type="transmembrane region" description="Helical" evidence="11">
    <location>
        <begin position="285"/>
        <end position="307"/>
    </location>
</feature>
<protein>
    <recommendedName>
        <fullName evidence="11">Na(+)/H(+) antiporter NhaA</fullName>
    </recommendedName>
    <alternativeName>
        <fullName evidence="11">Sodium/proton antiporter NhaA</fullName>
    </alternativeName>
</protein>
<evidence type="ECO:0000256" key="5">
    <source>
        <dbReference type="ARBA" id="ARBA00022692"/>
    </source>
</evidence>
<dbReference type="InterPro" id="IPR004670">
    <property type="entry name" value="NhaA"/>
</dbReference>
<keyword evidence="8 11" id="KW-0406">Ion transport</keyword>
<comment type="function">
    <text evidence="11">Na(+)/H(+) antiporter that extrudes sodium in exchange for external protons.</text>
</comment>
<name>A0ABV5CX61_9ACTN</name>
<keyword evidence="3 11" id="KW-0050">Antiport</keyword>
<feature type="transmembrane region" description="Helical" evidence="11">
    <location>
        <begin position="110"/>
        <end position="131"/>
    </location>
</feature>
<evidence type="ECO:0000256" key="2">
    <source>
        <dbReference type="ARBA" id="ARBA00022448"/>
    </source>
</evidence>
<evidence type="ECO:0000313" key="13">
    <source>
        <dbReference type="Proteomes" id="UP001582793"/>
    </source>
</evidence>
<reference evidence="12 13" key="1">
    <citation type="submission" date="2024-04" db="EMBL/GenBank/DDBJ databases">
        <title>Polymorphospora sp. isolated from Baiyangdian Lake in Xiong'an New Area.</title>
        <authorList>
            <person name="Zhang X."/>
            <person name="Liu J."/>
        </authorList>
    </citation>
    <scope>NUCLEOTIDE SEQUENCE [LARGE SCALE GENOMIC DNA]</scope>
    <source>
        <strain evidence="12 13">2-325</strain>
    </source>
</reference>
<keyword evidence="6 11" id="KW-1133">Transmembrane helix</keyword>
<keyword evidence="5 11" id="KW-0812">Transmembrane</keyword>
<evidence type="ECO:0000256" key="7">
    <source>
        <dbReference type="ARBA" id="ARBA00023053"/>
    </source>
</evidence>
<evidence type="ECO:0000256" key="4">
    <source>
        <dbReference type="ARBA" id="ARBA00022475"/>
    </source>
</evidence>
<comment type="caution">
    <text evidence="12">The sequence shown here is derived from an EMBL/GenBank/DDBJ whole genome shotgun (WGS) entry which is preliminary data.</text>
</comment>
<dbReference type="NCBIfam" id="TIGR00773">
    <property type="entry name" value="NhaA"/>
    <property type="match status" value="1"/>
</dbReference>
<evidence type="ECO:0000256" key="3">
    <source>
        <dbReference type="ARBA" id="ARBA00022449"/>
    </source>
</evidence>
<keyword evidence="10 11" id="KW-0739">Sodium transport</keyword>
<evidence type="ECO:0000256" key="8">
    <source>
        <dbReference type="ARBA" id="ARBA00023065"/>
    </source>
</evidence>
<evidence type="ECO:0000256" key="10">
    <source>
        <dbReference type="ARBA" id="ARBA00023201"/>
    </source>
</evidence>